<dbReference type="InterPro" id="IPR035078">
    <property type="entry name" value="PEP_carboxykinase_GTP_N"/>
</dbReference>
<dbReference type="Pfam" id="PF17297">
    <property type="entry name" value="PEPCK_N"/>
    <property type="match status" value="1"/>
</dbReference>
<dbReference type="AlphaFoldDB" id="A0A2C9K0S0"/>
<dbReference type="InterPro" id="IPR008209">
    <property type="entry name" value="PEP_carboxykinase_GTP"/>
</dbReference>
<sequence>MCDEDLVYEVHEIVVQKVGKVPVAKGDFGHLPKKVKIFLAHCVQLCGPRGIYICDGSQEEADEIIHKLLERGTLTRLTKYPNSYLCRTDPDDVARVESKTFIVTPNKYDSVPHVREGVKGTMGCWMSPEDMKKELDDRFPGCMAGIVKAHYRH</sequence>
<dbReference type="GO" id="GO:0046327">
    <property type="term" value="P:glycerol biosynthetic process from pyruvate"/>
    <property type="evidence" value="ECO:0007669"/>
    <property type="project" value="TreeGrafter"/>
</dbReference>
<dbReference type="GO" id="GO:0006094">
    <property type="term" value="P:gluconeogenesis"/>
    <property type="evidence" value="ECO:0007669"/>
    <property type="project" value="InterPro"/>
</dbReference>
<dbReference type="VEuPathDB" id="VectorBase:BGLB011187"/>
<dbReference type="VEuPathDB" id="VectorBase:BGLAX_027142"/>
<dbReference type="GO" id="GO:0030145">
    <property type="term" value="F:manganese ion binding"/>
    <property type="evidence" value="ECO:0007669"/>
    <property type="project" value="TreeGrafter"/>
</dbReference>
<evidence type="ECO:0000259" key="1">
    <source>
        <dbReference type="Pfam" id="PF17297"/>
    </source>
</evidence>
<dbReference type="Proteomes" id="UP000076420">
    <property type="component" value="Unassembled WGS sequence"/>
</dbReference>
<dbReference type="InterPro" id="IPR008210">
    <property type="entry name" value="PEP_carboxykinase_N"/>
</dbReference>
<dbReference type="GO" id="GO:0004613">
    <property type="term" value="F:phosphoenolpyruvate carboxykinase (GTP) activity"/>
    <property type="evidence" value="ECO:0007669"/>
    <property type="project" value="TreeGrafter"/>
</dbReference>
<evidence type="ECO:0000313" key="2">
    <source>
        <dbReference type="EnsemblMetazoa" id="BGLB011187-PB"/>
    </source>
</evidence>
<dbReference type="SUPFAM" id="SSF68923">
    <property type="entry name" value="PEP carboxykinase N-terminal domain"/>
    <property type="match status" value="1"/>
</dbReference>
<dbReference type="GO" id="GO:0071333">
    <property type="term" value="P:cellular response to glucose stimulus"/>
    <property type="evidence" value="ECO:0007669"/>
    <property type="project" value="TreeGrafter"/>
</dbReference>
<feature type="domain" description="Phosphoenolpyruvate carboxykinase GTP-utilising N-terminal" evidence="1">
    <location>
        <begin position="38"/>
        <end position="145"/>
    </location>
</feature>
<proteinExistence type="predicted"/>
<name>A0A2C9K0S0_BIOGL</name>
<gene>
    <name evidence="2" type="primary">106075749</name>
</gene>
<protein>
    <recommendedName>
        <fullName evidence="1">Phosphoenolpyruvate carboxykinase GTP-utilising N-terminal domain-containing protein</fullName>
    </recommendedName>
</protein>
<dbReference type="GO" id="GO:0005525">
    <property type="term" value="F:GTP binding"/>
    <property type="evidence" value="ECO:0007669"/>
    <property type="project" value="InterPro"/>
</dbReference>
<dbReference type="GO" id="GO:0005829">
    <property type="term" value="C:cytosol"/>
    <property type="evidence" value="ECO:0007669"/>
    <property type="project" value="TreeGrafter"/>
</dbReference>
<dbReference type="GO" id="GO:0033993">
    <property type="term" value="P:response to lipid"/>
    <property type="evidence" value="ECO:0007669"/>
    <property type="project" value="TreeGrafter"/>
</dbReference>
<dbReference type="GO" id="GO:0006107">
    <property type="term" value="P:oxaloacetate metabolic process"/>
    <property type="evidence" value="ECO:0007669"/>
    <property type="project" value="TreeGrafter"/>
</dbReference>
<dbReference type="GO" id="GO:0042594">
    <property type="term" value="P:response to starvation"/>
    <property type="evidence" value="ECO:0007669"/>
    <property type="project" value="TreeGrafter"/>
</dbReference>
<dbReference type="GO" id="GO:0019543">
    <property type="term" value="P:propionate catabolic process"/>
    <property type="evidence" value="ECO:0007669"/>
    <property type="project" value="TreeGrafter"/>
</dbReference>
<dbReference type="KEGG" id="bgt:106075749"/>
<dbReference type="STRING" id="6526.A0A2C9K0S0"/>
<accession>A0A2C9K0S0</accession>
<evidence type="ECO:0000313" key="3">
    <source>
        <dbReference type="Proteomes" id="UP000076420"/>
    </source>
</evidence>
<dbReference type="Gene3D" id="3.40.449.10">
    <property type="entry name" value="Phosphoenolpyruvate Carboxykinase, domain 1"/>
    <property type="match status" value="1"/>
</dbReference>
<dbReference type="PANTHER" id="PTHR11561">
    <property type="entry name" value="PHOSPHOENOLPYRUVATE CARBOXYKINASE"/>
    <property type="match status" value="1"/>
</dbReference>
<dbReference type="PANTHER" id="PTHR11561:SF0">
    <property type="entry name" value="PHOSPHOENOLPYRUVATE CARBOXYKINASE [GTP]-RELATED"/>
    <property type="match status" value="1"/>
</dbReference>
<dbReference type="EnsemblMetazoa" id="BGLB011187-RB">
    <property type="protein sequence ID" value="BGLB011187-PB"/>
    <property type="gene ID" value="BGLB011187"/>
</dbReference>
<reference evidence="2" key="1">
    <citation type="submission" date="2020-05" db="UniProtKB">
        <authorList>
            <consortium name="EnsemblMetazoa"/>
        </authorList>
    </citation>
    <scope>IDENTIFICATION</scope>
    <source>
        <strain evidence="2">BB02</strain>
    </source>
</reference>
<organism evidence="2 3">
    <name type="scientific">Biomphalaria glabrata</name>
    <name type="common">Bloodfluke planorb</name>
    <name type="synonym">Freshwater snail</name>
    <dbReference type="NCBI Taxonomy" id="6526"/>
    <lineage>
        <taxon>Eukaryota</taxon>
        <taxon>Metazoa</taxon>
        <taxon>Spiralia</taxon>
        <taxon>Lophotrochozoa</taxon>
        <taxon>Mollusca</taxon>
        <taxon>Gastropoda</taxon>
        <taxon>Heterobranchia</taxon>
        <taxon>Euthyneura</taxon>
        <taxon>Panpulmonata</taxon>
        <taxon>Hygrophila</taxon>
        <taxon>Lymnaeoidea</taxon>
        <taxon>Planorbidae</taxon>
        <taxon>Biomphalaria</taxon>
    </lineage>
</organism>